<feature type="region of interest" description="Disordered" evidence="1">
    <location>
        <begin position="1"/>
        <end position="22"/>
    </location>
</feature>
<evidence type="ECO:0000313" key="3">
    <source>
        <dbReference type="Proteomes" id="UP001431313"/>
    </source>
</evidence>
<accession>A0ABT2CDY6</accession>
<comment type="caution">
    <text evidence="2">The sequence shown here is derived from an EMBL/GenBank/DDBJ whole genome shotgun (WGS) entry which is preliminary data.</text>
</comment>
<organism evidence="2 3">
    <name type="scientific">Streptomyces pyxinae</name>
    <dbReference type="NCBI Taxonomy" id="2970734"/>
    <lineage>
        <taxon>Bacteria</taxon>
        <taxon>Bacillati</taxon>
        <taxon>Actinomycetota</taxon>
        <taxon>Actinomycetes</taxon>
        <taxon>Kitasatosporales</taxon>
        <taxon>Streptomycetaceae</taxon>
        <taxon>Streptomyces</taxon>
    </lineage>
</organism>
<keyword evidence="3" id="KW-1185">Reference proteome</keyword>
<gene>
    <name evidence="2" type="ORF">NX801_08085</name>
</gene>
<name>A0ABT2CDY6_9ACTN</name>
<dbReference type="Proteomes" id="UP001431313">
    <property type="component" value="Unassembled WGS sequence"/>
</dbReference>
<evidence type="ECO:0000313" key="2">
    <source>
        <dbReference type="EMBL" id="MCS0635621.1"/>
    </source>
</evidence>
<proteinExistence type="predicted"/>
<evidence type="ECO:0000256" key="1">
    <source>
        <dbReference type="SAM" id="MobiDB-lite"/>
    </source>
</evidence>
<dbReference type="EMBL" id="JANUGQ010000005">
    <property type="protein sequence ID" value="MCS0635621.1"/>
    <property type="molecule type" value="Genomic_DNA"/>
</dbReference>
<dbReference type="RefSeq" id="WP_258786493.1">
    <property type="nucleotide sequence ID" value="NZ_JANUGQ010000005.1"/>
</dbReference>
<protein>
    <submittedName>
        <fullName evidence="2">Uncharacterized protein</fullName>
    </submittedName>
</protein>
<sequence length="48" mass="5340">MYNIDDAARGSGPGPHRSTRTVHARRAFDPDHLDIEDIEDIGELLTAH</sequence>
<reference evidence="2" key="1">
    <citation type="submission" date="2022-08" db="EMBL/GenBank/DDBJ databases">
        <authorList>
            <person name="Somphong A."/>
            <person name="Phongsopitanun W."/>
        </authorList>
    </citation>
    <scope>NUCLEOTIDE SEQUENCE</scope>
    <source>
        <strain evidence="2">LP05-1</strain>
    </source>
</reference>